<protein>
    <recommendedName>
        <fullName evidence="6">WEB family protein</fullName>
    </recommendedName>
</protein>
<dbReference type="GO" id="GO:0009904">
    <property type="term" value="P:chloroplast accumulation movement"/>
    <property type="evidence" value="ECO:0000318"/>
    <property type="project" value="GO_Central"/>
</dbReference>
<dbReference type="InterPro" id="IPR008545">
    <property type="entry name" value="Web"/>
</dbReference>
<dbReference type="OMA" id="CMTILEL"/>
<organism evidence="4 5">
    <name type="scientific">Zostera marina</name>
    <name type="common">Eelgrass</name>
    <dbReference type="NCBI Taxonomy" id="29655"/>
    <lineage>
        <taxon>Eukaryota</taxon>
        <taxon>Viridiplantae</taxon>
        <taxon>Streptophyta</taxon>
        <taxon>Embryophyta</taxon>
        <taxon>Tracheophyta</taxon>
        <taxon>Spermatophyta</taxon>
        <taxon>Magnoliopsida</taxon>
        <taxon>Liliopsida</taxon>
        <taxon>Zosteraceae</taxon>
        <taxon>Zostera</taxon>
    </lineage>
</organism>
<dbReference type="EMBL" id="LFYR01001452">
    <property type="protein sequence ID" value="KMZ61609.1"/>
    <property type="molecule type" value="Genomic_DNA"/>
</dbReference>
<keyword evidence="5" id="KW-1185">Reference proteome</keyword>
<dbReference type="PANTHER" id="PTHR32054:SF3">
    <property type="entry name" value="HEAVY CHAIN, PUTATIVE, EXPRESSED-RELATED"/>
    <property type="match status" value="1"/>
</dbReference>
<feature type="coiled-coil region" evidence="3">
    <location>
        <begin position="273"/>
        <end position="353"/>
    </location>
</feature>
<evidence type="ECO:0008006" key="6">
    <source>
        <dbReference type="Google" id="ProtNLM"/>
    </source>
</evidence>
<dbReference type="Proteomes" id="UP000036987">
    <property type="component" value="Unassembled WGS sequence"/>
</dbReference>
<dbReference type="AlphaFoldDB" id="A0A0K9NY05"/>
<accession>A0A0K9NY05</accession>
<evidence type="ECO:0000256" key="3">
    <source>
        <dbReference type="SAM" id="Coils"/>
    </source>
</evidence>
<dbReference type="STRING" id="29655.A0A0K9NY05"/>
<gene>
    <name evidence="4" type="ORF">ZOSMA_50G00230</name>
</gene>
<evidence type="ECO:0000313" key="4">
    <source>
        <dbReference type="EMBL" id="KMZ61609.1"/>
    </source>
</evidence>
<keyword evidence="2 3" id="KW-0175">Coiled coil</keyword>
<dbReference type="GO" id="GO:0009903">
    <property type="term" value="P:chloroplast avoidance movement"/>
    <property type="evidence" value="ECO:0000318"/>
    <property type="project" value="GO_Central"/>
</dbReference>
<evidence type="ECO:0000256" key="1">
    <source>
        <dbReference type="ARBA" id="ARBA00005485"/>
    </source>
</evidence>
<sequence length="605" mass="68047">MSWIPHRDIVDGSEMEVGEVDTRAPIRSVKAAVTMFGESNISSYKSIMKRTKLQSIETSSSATEAQLHLAKKNLKNLKEQLKNAEITRIRALEELENTKQTVDDMTQKLKTINDSKEVAVLVTQTEKEKLQSMLDEMISSGQTEIDDPWKEELENDRKKSTVAIAELGAAKHDLRRIKQDFASSTVAKNIAFQKEEDAKRMANINADRANHLSKEITSVQKSIAHVKSASVQAKQQSPPVLGINTNMKSQMHLLEEAEIKNFGLRKDFDLEASVTLEAKLAETNEEIRSVQKKMESEKITELDYHKNITTELSNAKGILQKLAEEEIVLRNSLNCLILELESVKLKHSELKEKEAQTDSIFRNLNADLLKCKYELEKAIAEETKVKETSDDLISPIISGIALEPGKARTLAEFLKESDVFQNSPVKEEKNILNVTLRNAETAKSAEKDVLNVIKKLSEADGATVTISSEKYESLHRKINEYETFAKMKVTEAKTVIHVVGVSKNELLKKTEAIRREINEVKLKTKDALKIAEMTERADKEEIRSCHERDREKNKGAWKENTQKTFHKKASIKMASIPVLGGIFHKKKASISGAASPSYLPGEKEV</sequence>
<dbReference type="Pfam" id="PF05701">
    <property type="entry name" value="WEMBL"/>
    <property type="match status" value="1"/>
</dbReference>
<reference evidence="5" key="1">
    <citation type="journal article" date="2016" name="Nature">
        <title>The genome of the seagrass Zostera marina reveals angiosperm adaptation to the sea.</title>
        <authorList>
            <person name="Olsen J.L."/>
            <person name="Rouze P."/>
            <person name="Verhelst B."/>
            <person name="Lin Y.-C."/>
            <person name="Bayer T."/>
            <person name="Collen J."/>
            <person name="Dattolo E."/>
            <person name="De Paoli E."/>
            <person name="Dittami S."/>
            <person name="Maumus F."/>
            <person name="Michel G."/>
            <person name="Kersting A."/>
            <person name="Lauritano C."/>
            <person name="Lohaus R."/>
            <person name="Toepel M."/>
            <person name="Tonon T."/>
            <person name="Vanneste K."/>
            <person name="Amirebrahimi M."/>
            <person name="Brakel J."/>
            <person name="Bostroem C."/>
            <person name="Chovatia M."/>
            <person name="Grimwood J."/>
            <person name="Jenkins J.W."/>
            <person name="Jueterbock A."/>
            <person name="Mraz A."/>
            <person name="Stam W.T."/>
            <person name="Tice H."/>
            <person name="Bornberg-Bauer E."/>
            <person name="Green P.J."/>
            <person name="Pearson G.A."/>
            <person name="Procaccini G."/>
            <person name="Duarte C.M."/>
            <person name="Schmutz J."/>
            <person name="Reusch T.B.H."/>
            <person name="Van de Peer Y."/>
        </authorList>
    </citation>
    <scope>NUCLEOTIDE SEQUENCE [LARGE SCALE GENOMIC DNA]</scope>
    <source>
        <strain evidence="5">cv. Finnish</strain>
    </source>
</reference>
<dbReference type="GO" id="GO:0005829">
    <property type="term" value="C:cytosol"/>
    <property type="evidence" value="ECO:0000318"/>
    <property type="project" value="GO_Central"/>
</dbReference>
<dbReference type="OrthoDB" id="1933125at2759"/>
<proteinExistence type="inferred from homology"/>
<comment type="similarity">
    <text evidence="1">Belongs to the WEB family.</text>
</comment>
<dbReference type="PANTHER" id="PTHR32054">
    <property type="entry name" value="HEAVY CHAIN, PUTATIVE, EXPRESSED-RELATED-RELATED"/>
    <property type="match status" value="1"/>
</dbReference>
<name>A0A0K9NY05_ZOSMR</name>
<feature type="coiled-coil region" evidence="3">
    <location>
        <begin position="60"/>
        <end position="115"/>
    </location>
</feature>
<evidence type="ECO:0000313" key="5">
    <source>
        <dbReference type="Proteomes" id="UP000036987"/>
    </source>
</evidence>
<evidence type="ECO:0000256" key="2">
    <source>
        <dbReference type="ARBA" id="ARBA00023054"/>
    </source>
</evidence>
<comment type="caution">
    <text evidence="4">The sequence shown here is derived from an EMBL/GenBank/DDBJ whole genome shotgun (WGS) entry which is preliminary data.</text>
</comment>